<dbReference type="OrthoDB" id="550575at2759"/>
<dbReference type="SUPFAM" id="SSF52047">
    <property type="entry name" value="RNI-like"/>
    <property type="match status" value="1"/>
</dbReference>
<evidence type="ECO:0000313" key="1">
    <source>
        <dbReference type="EMBL" id="KAF9150901.1"/>
    </source>
</evidence>
<accession>A0A9P5RZ39</accession>
<name>A0A9P5RZ39_9FUNG</name>
<proteinExistence type="predicted"/>
<dbReference type="AlphaFoldDB" id="A0A9P5RZ39"/>
<sequence>MTITTHATVFDIHFLQEQICAQLSLRDIRRCCLVSKDFYHNFSPYLYRTIPIHRKSTFNKFHRPESLAALAKYRDQVTHVTCEFAQIWKTLLDHQCHNLVTLISARLPKRNSNAEKNKHQTRYISDLIEVNPRLYSVQLGQFLFEPEVVSRFCSVLRSHNQIRELSIVYPTSCAPCDSLRLLTWSSSRLEKLCLNVKSIKSSANEISDLQVQEYLKLTGSKDPIFSLKELSIPVNLHGHEPGAFIRFLEHTPNIERFVAPMFAYNYQIEGLLSVMQTGMTNIQHLNVDSIGVQGSLVARMISICRNLKSFVSSSRQNGINFVAGALLEHHRESLEEVHMVGAGRMTSLQVLSFLTECPKLQIFDAMCSTEKQSPDLEMMTRQRIGDAILSMTDINAAVSTTPWACTGLKVLKLRYAVSVRAHQDDEEEQEENEESNEWVLPKILYERIAELTELETLWLGRVEPAFPSTDSFILALRVGRGDPVPELDLESRQPESESEIRQYEIGTLNMSKALLAWRSLSKLRQLHLRGLKNFIDKNAVKEARRSWKNLDWIWYY</sequence>
<comment type="caution">
    <text evidence="1">The sequence shown here is derived from an EMBL/GenBank/DDBJ whole genome shotgun (WGS) entry which is preliminary data.</text>
</comment>
<dbReference type="EMBL" id="JAAAUQ010000370">
    <property type="protein sequence ID" value="KAF9150901.1"/>
    <property type="molecule type" value="Genomic_DNA"/>
</dbReference>
<organism evidence="1 2">
    <name type="scientific">Linnemannia schmuckeri</name>
    <dbReference type="NCBI Taxonomy" id="64567"/>
    <lineage>
        <taxon>Eukaryota</taxon>
        <taxon>Fungi</taxon>
        <taxon>Fungi incertae sedis</taxon>
        <taxon>Mucoromycota</taxon>
        <taxon>Mortierellomycotina</taxon>
        <taxon>Mortierellomycetes</taxon>
        <taxon>Mortierellales</taxon>
        <taxon>Mortierellaceae</taxon>
        <taxon>Linnemannia</taxon>
    </lineage>
</organism>
<reference evidence="1" key="1">
    <citation type="journal article" date="2020" name="Fungal Divers.">
        <title>Resolving the Mortierellaceae phylogeny through synthesis of multi-gene phylogenetics and phylogenomics.</title>
        <authorList>
            <person name="Vandepol N."/>
            <person name="Liber J."/>
            <person name="Desiro A."/>
            <person name="Na H."/>
            <person name="Kennedy M."/>
            <person name="Barry K."/>
            <person name="Grigoriev I.V."/>
            <person name="Miller A.N."/>
            <person name="O'Donnell K."/>
            <person name="Stajich J.E."/>
            <person name="Bonito G."/>
        </authorList>
    </citation>
    <scope>NUCLEOTIDE SEQUENCE</scope>
    <source>
        <strain evidence="1">NRRL 6426</strain>
    </source>
</reference>
<keyword evidence="2" id="KW-1185">Reference proteome</keyword>
<evidence type="ECO:0008006" key="3">
    <source>
        <dbReference type="Google" id="ProtNLM"/>
    </source>
</evidence>
<dbReference type="InterPro" id="IPR032675">
    <property type="entry name" value="LRR_dom_sf"/>
</dbReference>
<evidence type="ECO:0000313" key="2">
    <source>
        <dbReference type="Proteomes" id="UP000748756"/>
    </source>
</evidence>
<dbReference type="Proteomes" id="UP000748756">
    <property type="component" value="Unassembled WGS sequence"/>
</dbReference>
<dbReference type="Gene3D" id="3.80.10.10">
    <property type="entry name" value="Ribonuclease Inhibitor"/>
    <property type="match status" value="1"/>
</dbReference>
<protein>
    <recommendedName>
        <fullName evidence="3">F-box domain-containing protein</fullName>
    </recommendedName>
</protein>
<gene>
    <name evidence="1" type="ORF">BG015_007286</name>
</gene>